<dbReference type="GO" id="GO:0033499">
    <property type="term" value="P:galactose catabolic process via UDP-galactose, Leloir pathway"/>
    <property type="evidence" value="ECO:0007669"/>
    <property type="project" value="TreeGrafter"/>
</dbReference>
<dbReference type="GO" id="GO:0004034">
    <property type="term" value="F:aldose 1-epimerase activity"/>
    <property type="evidence" value="ECO:0007669"/>
    <property type="project" value="TreeGrafter"/>
</dbReference>
<evidence type="ECO:0000313" key="1">
    <source>
        <dbReference type="EMBL" id="MBD2845648.1"/>
    </source>
</evidence>
<dbReference type="SUPFAM" id="SSF74650">
    <property type="entry name" value="Galactose mutarotase-like"/>
    <property type="match status" value="1"/>
</dbReference>
<dbReference type="Proteomes" id="UP000621560">
    <property type="component" value="Unassembled WGS sequence"/>
</dbReference>
<dbReference type="PANTHER" id="PTHR10091">
    <property type="entry name" value="ALDOSE-1-EPIMERASE"/>
    <property type="match status" value="1"/>
</dbReference>
<organism evidence="1 2">
    <name type="scientific">Paenibacillus sabuli</name>
    <dbReference type="NCBI Taxonomy" id="2772509"/>
    <lineage>
        <taxon>Bacteria</taxon>
        <taxon>Bacillati</taxon>
        <taxon>Bacillota</taxon>
        <taxon>Bacilli</taxon>
        <taxon>Bacillales</taxon>
        <taxon>Paenibacillaceae</taxon>
        <taxon>Paenibacillus</taxon>
    </lineage>
</organism>
<reference evidence="1" key="1">
    <citation type="submission" date="2020-09" db="EMBL/GenBank/DDBJ databases">
        <title>A novel bacterium of genus Paenibacillus, isolated from South China Sea.</title>
        <authorList>
            <person name="Huang H."/>
            <person name="Mo K."/>
            <person name="Hu Y."/>
        </authorList>
    </citation>
    <scope>NUCLEOTIDE SEQUENCE</scope>
    <source>
        <strain evidence="1">IB182496</strain>
    </source>
</reference>
<dbReference type="GO" id="GO:0030246">
    <property type="term" value="F:carbohydrate binding"/>
    <property type="evidence" value="ECO:0007669"/>
    <property type="project" value="InterPro"/>
</dbReference>
<dbReference type="GO" id="GO:0005737">
    <property type="term" value="C:cytoplasm"/>
    <property type="evidence" value="ECO:0007669"/>
    <property type="project" value="TreeGrafter"/>
</dbReference>
<dbReference type="CDD" id="cd01081">
    <property type="entry name" value="Aldose_epim"/>
    <property type="match status" value="1"/>
</dbReference>
<proteinExistence type="predicted"/>
<keyword evidence="2" id="KW-1185">Reference proteome</keyword>
<protein>
    <submittedName>
        <fullName evidence="1">Aldose 1-epimerase</fullName>
    </submittedName>
</protein>
<accession>A0A927BUJ7</accession>
<dbReference type="PANTHER" id="PTHR10091:SF0">
    <property type="entry name" value="GALACTOSE MUTAROTASE"/>
    <property type="match status" value="1"/>
</dbReference>
<dbReference type="InterPro" id="IPR008183">
    <property type="entry name" value="Aldose_1/G6P_1-epimerase"/>
</dbReference>
<comment type="caution">
    <text evidence="1">The sequence shown here is derived from an EMBL/GenBank/DDBJ whole genome shotgun (WGS) entry which is preliminary data.</text>
</comment>
<dbReference type="AlphaFoldDB" id="A0A927BUJ7"/>
<evidence type="ECO:0000313" key="2">
    <source>
        <dbReference type="Proteomes" id="UP000621560"/>
    </source>
</evidence>
<dbReference type="Gene3D" id="2.70.98.10">
    <property type="match status" value="1"/>
</dbReference>
<dbReference type="EMBL" id="JACXIZ010000017">
    <property type="protein sequence ID" value="MBD2845648.1"/>
    <property type="molecule type" value="Genomic_DNA"/>
</dbReference>
<sequence>MSTTIEHITYMEEAALRVRTPLLEGIIVPAWGTNLISLIWRESGTPLLRTPASREAYLAKPVLHGTPVLFPPNRIDGGTFDFNGRTYTFPVNEKDKGNHIHGVLVDAPWTIAHTAADEGAAVVETAVRAKDVPAVFAALPHDFTARMRFVFEQGRVTQTFTVDNDDEAPMPWGLGYHTTFHFPLTAGGDLSHCTFQLQTDQIWELGERLLPTGRLLPAPRREELEQGLSLQGIALDDVFQSRDQGDNEAVLTDEQAGLRIVYRADSQFGQWVVYNAGGESGFLCPEPYTWVTNAPNVKAPAELTGLRAVAPGQRAVAVTQISVSAR</sequence>
<dbReference type="InterPro" id="IPR011013">
    <property type="entry name" value="Gal_mutarotase_sf_dom"/>
</dbReference>
<dbReference type="Pfam" id="PF01263">
    <property type="entry name" value="Aldose_epim"/>
    <property type="match status" value="1"/>
</dbReference>
<name>A0A927BUJ7_9BACL</name>
<dbReference type="GO" id="GO:0006006">
    <property type="term" value="P:glucose metabolic process"/>
    <property type="evidence" value="ECO:0007669"/>
    <property type="project" value="TreeGrafter"/>
</dbReference>
<dbReference type="RefSeq" id="WP_190917449.1">
    <property type="nucleotide sequence ID" value="NZ_JACXIZ010000017.1"/>
</dbReference>
<gene>
    <name evidence="1" type="ORF">IDH44_10650</name>
</gene>
<dbReference type="InterPro" id="IPR014718">
    <property type="entry name" value="GH-type_carb-bd"/>
</dbReference>